<dbReference type="Proteomes" id="UP000701801">
    <property type="component" value="Unassembled WGS sequence"/>
</dbReference>
<reference evidence="1" key="1">
    <citation type="submission" date="2021-07" db="EMBL/GenBank/DDBJ databases">
        <authorList>
            <person name="Durling M."/>
        </authorList>
    </citation>
    <scope>NUCLEOTIDE SEQUENCE</scope>
</reference>
<keyword evidence="2" id="KW-1185">Reference proteome</keyword>
<evidence type="ECO:0000313" key="1">
    <source>
        <dbReference type="EMBL" id="CAG8982455.1"/>
    </source>
</evidence>
<name>A0A9N9Q779_9HELO</name>
<dbReference type="OrthoDB" id="5273928at2759"/>
<organism evidence="1 2">
    <name type="scientific">Hymenoscyphus albidus</name>
    <dbReference type="NCBI Taxonomy" id="595503"/>
    <lineage>
        <taxon>Eukaryota</taxon>
        <taxon>Fungi</taxon>
        <taxon>Dikarya</taxon>
        <taxon>Ascomycota</taxon>
        <taxon>Pezizomycotina</taxon>
        <taxon>Leotiomycetes</taxon>
        <taxon>Helotiales</taxon>
        <taxon>Helotiaceae</taxon>
        <taxon>Hymenoscyphus</taxon>
    </lineage>
</organism>
<protein>
    <submittedName>
        <fullName evidence="1">Uncharacterized protein</fullName>
    </submittedName>
</protein>
<accession>A0A9N9Q779</accession>
<proteinExistence type="predicted"/>
<evidence type="ECO:0000313" key="2">
    <source>
        <dbReference type="Proteomes" id="UP000701801"/>
    </source>
</evidence>
<gene>
    <name evidence="1" type="ORF">HYALB_00009949</name>
</gene>
<dbReference type="AlphaFoldDB" id="A0A9N9Q779"/>
<sequence length="601" mass="67775">MKWLQSKGRRLGLLFPQNPNRSVLKKQPPATGLGDHHKFDGATGQIYLESTAAIQTSDDSNWTRQTELVVGPEYRNSGDAHSFVSTTDHNELDLGAYHHHLDGLKNTRIRGAKGARSLQDSAIECILHNISDVTYEGISCLPLSLVRQLWHAVSKRCLVSFDTWLMFSKLLRKEDGATLSLHRYRQAIEKPLSSLHVYTTPLTSTSFEFIASLSITSSVDLPNLVKISKIVNLGVLEIINDTTKDLLLPVSDRLLRAWHMSTLNDGTFRVLRIMRLWNHKELTNKSLAFINSFPVLAIYDVRGCPFEGTKIDTKNLGWRSNVEPNVLDLLEAACVERTMIMRESMGVESKPVRRASARQLRDDATTKKMPRAETQAFLTREETCVRGSPIADYDKMQRKVNSVIKREKAVIGHDMVWMFLDNSIHSKTRALETWEFTTYTSFARIGELRNDTDLARSGVDIGDDAILVGNDFIPPVPLVSLRLGPIPLELQVNKNLHKPFYTSVYSEEFNEPTFKYDPKEKHDTPSSRTLSFIRIKLSLPVQKKLEVTSSEKSQSVVCANVVPIASDTASPSSLPSPAKRRRTSIMKNKKKNLGDMLNSFR</sequence>
<comment type="caution">
    <text evidence="1">The sequence shown here is derived from an EMBL/GenBank/DDBJ whole genome shotgun (WGS) entry which is preliminary data.</text>
</comment>
<dbReference type="EMBL" id="CAJVRM010000629">
    <property type="protein sequence ID" value="CAG8982455.1"/>
    <property type="molecule type" value="Genomic_DNA"/>
</dbReference>